<proteinExistence type="predicted"/>
<feature type="transmembrane region" description="Helical" evidence="1">
    <location>
        <begin position="97"/>
        <end position="113"/>
    </location>
</feature>
<dbReference type="KEGG" id="saci:Sinac_2904"/>
<dbReference type="HOGENOM" id="CLU_2083283_0_0_0"/>
<reference evidence="2 3" key="1">
    <citation type="submission" date="2012-02" db="EMBL/GenBank/DDBJ databases">
        <title>Complete sequence of chromosome of Singulisphaera acidiphila DSM 18658.</title>
        <authorList>
            <consortium name="US DOE Joint Genome Institute (JGI-PGF)"/>
            <person name="Lucas S."/>
            <person name="Copeland A."/>
            <person name="Lapidus A."/>
            <person name="Glavina del Rio T."/>
            <person name="Dalin E."/>
            <person name="Tice H."/>
            <person name="Bruce D."/>
            <person name="Goodwin L."/>
            <person name="Pitluck S."/>
            <person name="Peters L."/>
            <person name="Ovchinnikova G."/>
            <person name="Chertkov O."/>
            <person name="Kyrpides N."/>
            <person name="Mavromatis K."/>
            <person name="Ivanova N."/>
            <person name="Brettin T."/>
            <person name="Detter J.C."/>
            <person name="Han C."/>
            <person name="Larimer F."/>
            <person name="Land M."/>
            <person name="Hauser L."/>
            <person name="Markowitz V."/>
            <person name="Cheng J.-F."/>
            <person name="Hugenholtz P."/>
            <person name="Woyke T."/>
            <person name="Wu D."/>
            <person name="Tindall B."/>
            <person name="Pomrenke H."/>
            <person name="Brambilla E."/>
            <person name="Klenk H.-P."/>
            <person name="Eisen J.A."/>
        </authorList>
    </citation>
    <scope>NUCLEOTIDE SEQUENCE [LARGE SCALE GENOMIC DNA]</scope>
    <source>
        <strain evidence="3">ATCC BAA-1392 / DSM 18658 / VKM B-2454 / MOB10</strain>
    </source>
</reference>
<name>L0DET5_SINAD</name>
<keyword evidence="1" id="KW-0812">Transmembrane</keyword>
<sequence length="117" mass="12645">MTAPKKPQTVNLGALSELGEFYLKSNELPEERQSRLKREEAEAAHKLRMQEADESHKRQLALIVHGFALCFLLAAFVAGICVLFTADAKSGLPEKAMAMVGGIALVLASYVAGSKSK</sequence>
<dbReference type="EMBL" id="CP003364">
    <property type="protein sequence ID" value="AGA27191.1"/>
    <property type="molecule type" value="Genomic_DNA"/>
</dbReference>
<evidence type="ECO:0000313" key="3">
    <source>
        <dbReference type="Proteomes" id="UP000010798"/>
    </source>
</evidence>
<keyword evidence="1" id="KW-1133">Transmembrane helix</keyword>
<dbReference type="AlphaFoldDB" id="L0DET5"/>
<dbReference type="Proteomes" id="UP000010798">
    <property type="component" value="Chromosome"/>
</dbReference>
<evidence type="ECO:0000256" key="1">
    <source>
        <dbReference type="SAM" id="Phobius"/>
    </source>
</evidence>
<dbReference type="STRING" id="886293.Sinac_2904"/>
<keyword evidence="3" id="KW-1185">Reference proteome</keyword>
<gene>
    <name evidence="2" type="ordered locus">Sinac_2904</name>
</gene>
<dbReference type="RefSeq" id="WP_015246340.1">
    <property type="nucleotide sequence ID" value="NC_019892.1"/>
</dbReference>
<evidence type="ECO:0000313" key="2">
    <source>
        <dbReference type="EMBL" id="AGA27191.1"/>
    </source>
</evidence>
<feature type="transmembrane region" description="Helical" evidence="1">
    <location>
        <begin position="60"/>
        <end position="85"/>
    </location>
</feature>
<keyword evidence="1" id="KW-0472">Membrane</keyword>
<organism evidence="2 3">
    <name type="scientific">Singulisphaera acidiphila (strain ATCC BAA-1392 / DSM 18658 / VKM B-2454 / MOB10)</name>
    <dbReference type="NCBI Taxonomy" id="886293"/>
    <lineage>
        <taxon>Bacteria</taxon>
        <taxon>Pseudomonadati</taxon>
        <taxon>Planctomycetota</taxon>
        <taxon>Planctomycetia</taxon>
        <taxon>Isosphaerales</taxon>
        <taxon>Isosphaeraceae</taxon>
        <taxon>Singulisphaera</taxon>
    </lineage>
</organism>
<accession>L0DET5</accession>
<protein>
    <recommendedName>
        <fullName evidence="4">DUF2335 domain-containing protein</fullName>
    </recommendedName>
</protein>
<evidence type="ECO:0008006" key="4">
    <source>
        <dbReference type="Google" id="ProtNLM"/>
    </source>
</evidence>